<protein>
    <submittedName>
        <fullName evidence="1">Uncharacterized protein</fullName>
    </submittedName>
</protein>
<organism evidence="1 2">
    <name type="scientific">Candidatus Nucleicultrix amoebiphila FS5</name>
    <dbReference type="NCBI Taxonomy" id="1414854"/>
    <lineage>
        <taxon>Bacteria</taxon>
        <taxon>Pseudomonadati</taxon>
        <taxon>Pseudomonadota</taxon>
        <taxon>Alphaproteobacteria</taxon>
        <taxon>Holosporales</taxon>
        <taxon>Candidatus Nucleicultricaceae</taxon>
        <taxon>Candidatus Nucleicultrix</taxon>
    </lineage>
</organism>
<dbReference type="EMBL" id="CP008743">
    <property type="protein sequence ID" value="ARN84930.1"/>
    <property type="molecule type" value="Genomic_DNA"/>
</dbReference>
<keyword evidence="2" id="KW-1185">Reference proteome</keyword>
<dbReference type="KEGG" id="naf:GQ61_06125"/>
<gene>
    <name evidence="1" type="ORF">GQ61_06125</name>
</gene>
<dbReference type="Proteomes" id="UP000237351">
    <property type="component" value="Chromosome"/>
</dbReference>
<reference evidence="1 2" key="1">
    <citation type="submission" date="2014-06" db="EMBL/GenBank/DDBJ databases">
        <title>The genome of the endonuclear symbiont Nucleicultrix amoebiphila.</title>
        <authorList>
            <person name="Schulz F."/>
            <person name="Horn M."/>
        </authorList>
    </citation>
    <scope>NUCLEOTIDE SEQUENCE [LARGE SCALE GENOMIC DNA]</scope>
    <source>
        <strain evidence="1 2">FS5</strain>
    </source>
</reference>
<sequence length="218" mass="25415">MAKDTELRALYIFGQILMKHVRDLTIREEYNIIAGITKAPVNIELYKKLKLIPDDQKETLKNLVVDAVDGALNNFLWLIEQSDDFDLVAYKNKETFSLKGISDGLCGDYWNFVEEFSEYTTAAEMLGYDFIEETNQEKSFSETYLVELFSESPEEAKRYFIRTLNNKENYELLKSLIPKIPSDILKILIEMTVSRSSFHKDQCAEIKDIMEKKNRNFS</sequence>
<dbReference type="OrthoDB" id="292317at2"/>
<dbReference type="AlphaFoldDB" id="A0A1W6N4X8"/>
<accession>A0A1W6N4X8</accession>
<evidence type="ECO:0000313" key="2">
    <source>
        <dbReference type="Proteomes" id="UP000237351"/>
    </source>
</evidence>
<proteinExistence type="predicted"/>
<evidence type="ECO:0000313" key="1">
    <source>
        <dbReference type="EMBL" id="ARN84930.1"/>
    </source>
</evidence>
<dbReference type="RefSeq" id="WP_085784442.1">
    <property type="nucleotide sequence ID" value="NZ_CP008743.1"/>
</dbReference>
<dbReference type="STRING" id="1414854.GQ61_06125"/>
<name>A0A1W6N4X8_9PROT</name>